<proteinExistence type="predicted"/>
<organism evidence="4">
    <name type="scientific">marine sediment metagenome</name>
    <dbReference type="NCBI Taxonomy" id="412755"/>
    <lineage>
        <taxon>unclassified sequences</taxon>
        <taxon>metagenomes</taxon>
        <taxon>ecological metagenomes</taxon>
    </lineage>
</organism>
<evidence type="ECO:0000259" key="2">
    <source>
        <dbReference type="Pfam" id="PF12169"/>
    </source>
</evidence>
<dbReference type="Gene3D" id="1.20.272.10">
    <property type="match status" value="1"/>
</dbReference>
<feature type="domain" description="DNA polymerase III subunit tau-like C-terminal" evidence="3">
    <location>
        <begin position="201"/>
        <end position="293"/>
    </location>
</feature>
<feature type="compositionally biased region" description="Polar residues" evidence="1">
    <location>
        <begin position="170"/>
        <end position="191"/>
    </location>
</feature>
<protein>
    <submittedName>
        <fullName evidence="4">Uncharacterized protein</fullName>
    </submittedName>
</protein>
<evidence type="ECO:0000313" key="4">
    <source>
        <dbReference type="EMBL" id="GAF94081.1"/>
    </source>
</evidence>
<sequence length="307" mass="33490">ETFLGRPNQEKICRCLENIGDKDPAALLDAIDDLLSAGQTCVQIADSLIDYFRDMMVIKSTNPENKLLILTAEERKKISALAAKFDVPALIYSITTLEKIHFSIKNSDNPRALLEALMLRLALSEHFLAVPQLLARLNNSSAGVRGNTIKKKPMAGVDRPAKPATHAKTKTPSEQTPSDQTLLDKTPSDQTPIPAAGPDAESIIDNWQQILSALKAQHPGTAGLLDPAVPTDFRDNVLTLSFPELAEFAKTMCQNRADQIKSLLTAALGFDIKIRLETATDRIQETTTRPATAGTSKKNRDDALNDP</sequence>
<dbReference type="Pfam" id="PF20964">
    <property type="entry name" value="DnaX_C"/>
    <property type="match status" value="1"/>
</dbReference>
<dbReference type="InterPro" id="IPR048448">
    <property type="entry name" value="DnaX-like_C"/>
</dbReference>
<name>X0U415_9ZZZZ</name>
<feature type="region of interest" description="Disordered" evidence="1">
    <location>
        <begin position="283"/>
        <end position="307"/>
    </location>
</feature>
<dbReference type="Pfam" id="PF12169">
    <property type="entry name" value="DNA_pol3_gamma3"/>
    <property type="match status" value="1"/>
</dbReference>
<dbReference type="InterPro" id="IPR008921">
    <property type="entry name" value="DNA_pol3_clamp-load_cplx_C"/>
</dbReference>
<dbReference type="InterPro" id="IPR022754">
    <property type="entry name" value="DNA_pol_III_gamma-3"/>
</dbReference>
<feature type="domain" description="DNA polymerase III gamma subunit" evidence="2">
    <location>
        <begin position="3"/>
        <end position="126"/>
    </location>
</feature>
<gene>
    <name evidence="4" type="ORF">S01H1_19415</name>
</gene>
<feature type="compositionally biased region" description="Basic and acidic residues" evidence="1">
    <location>
        <begin position="298"/>
        <end position="307"/>
    </location>
</feature>
<feature type="region of interest" description="Disordered" evidence="1">
    <location>
        <begin position="145"/>
        <end position="195"/>
    </location>
</feature>
<feature type="compositionally biased region" description="Polar residues" evidence="1">
    <location>
        <begin position="285"/>
        <end position="296"/>
    </location>
</feature>
<feature type="non-terminal residue" evidence="4">
    <location>
        <position position="307"/>
    </location>
</feature>
<dbReference type="GO" id="GO:0003887">
    <property type="term" value="F:DNA-directed DNA polymerase activity"/>
    <property type="evidence" value="ECO:0007669"/>
    <property type="project" value="InterPro"/>
</dbReference>
<dbReference type="GO" id="GO:0003677">
    <property type="term" value="F:DNA binding"/>
    <property type="evidence" value="ECO:0007669"/>
    <property type="project" value="InterPro"/>
</dbReference>
<dbReference type="AlphaFoldDB" id="X0U415"/>
<accession>X0U415</accession>
<dbReference type="GO" id="GO:0006260">
    <property type="term" value="P:DNA replication"/>
    <property type="evidence" value="ECO:0007669"/>
    <property type="project" value="InterPro"/>
</dbReference>
<evidence type="ECO:0000259" key="3">
    <source>
        <dbReference type="Pfam" id="PF20964"/>
    </source>
</evidence>
<dbReference type="EMBL" id="BARS01010484">
    <property type="protein sequence ID" value="GAF94081.1"/>
    <property type="molecule type" value="Genomic_DNA"/>
</dbReference>
<dbReference type="SUPFAM" id="SSF48019">
    <property type="entry name" value="post-AAA+ oligomerization domain-like"/>
    <property type="match status" value="1"/>
</dbReference>
<evidence type="ECO:0000256" key="1">
    <source>
        <dbReference type="SAM" id="MobiDB-lite"/>
    </source>
</evidence>
<comment type="caution">
    <text evidence="4">The sequence shown here is derived from an EMBL/GenBank/DDBJ whole genome shotgun (WGS) entry which is preliminary data.</text>
</comment>
<reference evidence="4" key="1">
    <citation type="journal article" date="2014" name="Front. Microbiol.">
        <title>High frequency of phylogenetically diverse reductive dehalogenase-homologous genes in deep subseafloor sedimentary metagenomes.</title>
        <authorList>
            <person name="Kawai M."/>
            <person name="Futagami T."/>
            <person name="Toyoda A."/>
            <person name="Takaki Y."/>
            <person name="Nishi S."/>
            <person name="Hori S."/>
            <person name="Arai W."/>
            <person name="Tsubouchi T."/>
            <person name="Morono Y."/>
            <person name="Uchiyama I."/>
            <person name="Ito T."/>
            <person name="Fujiyama A."/>
            <person name="Inagaki F."/>
            <person name="Takami H."/>
        </authorList>
    </citation>
    <scope>NUCLEOTIDE SEQUENCE</scope>
    <source>
        <strain evidence="4">Expedition CK06-06</strain>
    </source>
</reference>
<feature type="non-terminal residue" evidence="4">
    <location>
        <position position="1"/>
    </location>
</feature>